<name>A0A7W7BT29_9MICO</name>
<gene>
    <name evidence="1" type="ORF">BKA24_001883</name>
</gene>
<dbReference type="EMBL" id="JACHMD010000001">
    <property type="protein sequence ID" value="MBB4667174.1"/>
    <property type="molecule type" value="Genomic_DNA"/>
</dbReference>
<accession>A0A7W7BT29</accession>
<organism evidence="1 2">
    <name type="scientific">Microbacterium marinum</name>
    <dbReference type="NCBI Taxonomy" id="421115"/>
    <lineage>
        <taxon>Bacteria</taxon>
        <taxon>Bacillati</taxon>
        <taxon>Actinomycetota</taxon>
        <taxon>Actinomycetes</taxon>
        <taxon>Micrococcales</taxon>
        <taxon>Microbacteriaceae</taxon>
        <taxon>Microbacterium</taxon>
    </lineage>
</organism>
<dbReference type="AlphaFoldDB" id="A0A7W7BT29"/>
<comment type="caution">
    <text evidence="1">The sequence shown here is derived from an EMBL/GenBank/DDBJ whole genome shotgun (WGS) entry which is preliminary data.</text>
</comment>
<protein>
    <submittedName>
        <fullName evidence="1">Uncharacterized protein</fullName>
    </submittedName>
</protein>
<evidence type="ECO:0000313" key="2">
    <source>
        <dbReference type="Proteomes" id="UP000573729"/>
    </source>
</evidence>
<reference evidence="1 2" key="1">
    <citation type="submission" date="2020-08" db="EMBL/GenBank/DDBJ databases">
        <title>Sequencing the genomes of 1000 actinobacteria strains.</title>
        <authorList>
            <person name="Klenk H.-P."/>
        </authorList>
    </citation>
    <scope>NUCLEOTIDE SEQUENCE [LARGE SCALE GENOMIC DNA]</scope>
    <source>
        <strain evidence="1 2">DSM 24947</strain>
    </source>
</reference>
<evidence type="ECO:0000313" key="1">
    <source>
        <dbReference type="EMBL" id="MBB4667174.1"/>
    </source>
</evidence>
<dbReference type="RefSeq" id="WP_184217422.1">
    <property type="nucleotide sequence ID" value="NZ_JACHMD010000001.1"/>
</dbReference>
<keyword evidence="2" id="KW-1185">Reference proteome</keyword>
<sequence>MTATSLVLRHDPRRTLAASITPSESSTLMSTIHAPQRISAVPAALQHPDLADRTVRPNLIDRVAIKVAVRLLLWSTRPGPTRNALRAVRGADAARSRRERVAARAFHTCAPLR</sequence>
<proteinExistence type="predicted"/>
<dbReference type="Proteomes" id="UP000573729">
    <property type="component" value="Unassembled WGS sequence"/>
</dbReference>